<dbReference type="AlphaFoldDB" id="A0A7T7XK53"/>
<name>A0A7T7XK53_9SPIR</name>
<dbReference type="Pfam" id="PF01614">
    <property type="entry name" value="IclR_C"/>
    <property type="match status" value="1"/>
</dbReference>
<keyword evidence="7" id="KW-1185">Reference proteome</keyword>
<feature type="domain" description="IclR-ED" evidence="5">
    <location>
        <begin position="80"/>
        <end position="260"/>
    </location>
</feature>
<dbReference type="SUPFAM" id="SSF55781">
    <property type="entry name" value="GAF domain-like"/>
    <property type="match status" value="1"/>
</dbReference>
<dbReference type="SMART" id="SM00346">
    <property type="entry name" value="HTH_ICLR"/>
    <property type="match status" value="1"/>
</dbReference>
<dbReference type="InterPro" id="IPR050707">
    <property type="entry name" value="HTH_MetabolicPath_Reg"/>
</dbReference>
<evidence type="ECO:0000256" key="3">
    <source>
        <dbReference type="ARBA" id="ARBA00023163"/>
    </source>
</evidence>
<dbReference type="FunFam" id="1.10.10.10:FF:000056">
    <property type="entry name" value="IclR family transcriptional regulator"/>
    <property type="match status" value="1"/>
</dbReference>
<evidence type="ECO:0000256" key="1">
    <source>
        <dbReference type="ARBA" id="ARBA00023015"/>
    </source>
</evidence>
<dbReference type="InterPro" id="IPR005471">
    <property type="entry name" value="Tscrpt_reg_IclR_N"/>
</dbReference>
<evidence type="ECO:0000313" key="6">
    <source>
        <dbReference type="EMBL" id="QQO07899.1"/>
    </source>
</evidence>
<dbReference type="GO" id="GO:0003700">
    <property type="term" value="F:DNA-binding transcription factor activity"/>
    <property type="evidence" value="ECO:0007669"/>
    <property type="project" value="TreeGrafter"/>
</dbReference>
<keyword evidence="2" id="KW-0238">DNA-binding</keyword>
<dbReference type="PROSITE" id="PS51078">
    <property type="entry name" value="ICLR_ED"/>
    <property type="match status" value="1"/>
</dbReference>
<dbReference type="GO" id="GO:0003677">
    <property type="term" value="F:DNA binding"/>
    <property type="evidence" value="ECO:0007669"/>
    <property type="project" value="UniProtKB-KW"/>
</dbReference>
<gene>
    <name evidence="6" type="ORF">JFL75_13235</name>
</gene>
<dbReference type="EMBL" id="CP067089">
    <property type="protein sequence ID" value="QQO07899.1"/>
    <property type="molecule type" value="Genomic_DNA"/>
</dbReference>
<dbReference type="InterPro" id="IPR036390">
    <property type="entry name" value="WH_DNA-bd_sf"/>
</dbReference>
<feature type="domain" description="HTH iclR-type" evidence="4">
    <location>
        <begin position="17"/>
        <end position="79"/>
    </location>
</feature>
<dbReference type="SUPFAM" id="SSF46785">
    <property type="entry name" value="Winged helix' DNA-binding domain"/>
    <property type="match status" value="1"/>
</dbReference>
<keyword evidence="1" id="KW-0805">Transcription regulation</keyword>
<organism evidence="6 7">
    <name type="scientific">Breznakiella homolactica</name>
    <dbReference type="NCBI Taxonomy" id="2798577"/>
    <lineage>
        <taxon>Bacteria</taxon>
        <taxon>Pseudomonadati</taxon>
        <taxon>Spirochaetota</taxon>
        <taxon>Spirochaetia</taxon>
        <taxon>Spirochaetales</taxon>
        <taxon>Breznakiellaceae</taxon>
        <taxon>Breznakiella</taxon>
    </lineage>
</organism>
<evidence type="ECO:0000259" key="5">
    <source>
        <dbReference type="PROSITE" id="PS51078"/>
    </source>
</evidence>
<dbReference type="PROSITE" id="PS51077">
    <property type="entry name" value="HTH_ICLR"/>
    <property type="match status" value="1"/>
</dbReference>
<dbReference type="Pfam" id="PF09339">
    <property type="entry name" value="HTH_IclR"/>
    <property type="match status" value="1"/>
</dbReference>
<dbReference type="PANTHER" id="PTHR30136">
    <property type="entry name" value="HELIX-TURN-HELIX TRANSCRIPTIONAL REGULATOR, ICLR FAMILY"/>
    <property type="match status" value="1"/>
</dbReference>
<dbReference type="Proteomes" id="UP000595917">
    <property type="component" value="Chromosome"/>
</dbReference>
<evidence type="ECO:0000313" key="7">
    <source>
        <dbReference type="Proteomes" id="UP000595917"/>
    </source>
</evidence>
<dbReference type="Gene3D" id="1.10.10.10">
    <property type="entry name" value="Winged helix-like DNA-binding domain superfamily/Winged helix DNA-binding domain"/>
    <property type="match status" value="1"/>
</dbReference>
<evidence type="ECO:0000259" key="4">
    <source>
        <dbReference type="PROSITE" id="PS51077"/>
    </source>
</evidence>
<keyword evidence="3" id="KW-0804">Transcription</keyword>
<dbReference type="RefSeq" id="WP_215625205.1">
    <property type="nucleotide sequence ID" value="NZ_CP067089.2"/>
</dbReference>
<evidence type="ECO:0000256" key="2">
    <source>
        <dbReference type="ARBA" id="ARBA00023125"/>
    </source>
</evidence>
<dbReference type="InterPro" id="IPR036388">
    <property type="entry name" value="WH-like_DNA-bd_sf"/>
</dbReference>
<dbReference type="GO" id="GO:0045892">
    <property type="term" value="P:negative regulation of DNA-templated transcription"/>
    <property type="evidence" value="ECO:0007669"/>
    <property type="project" value="TreeGrafter"/>
</dbReference>
<dbReference type="InterPro" id="IPR029016">
    <property type="entry name" value="GAF-like_dom_sf"/>
</dbReference>
<reference evidence="6" key="1">
    <citation type="submission" date="2021-01" db="EMBL/GenBank/DDBJ databases">
        <title>Description of Breznakiella homolactica.</title>
        <authorList>
            <person name="Song Y."/>
            <person name="Brune A."/>
        </authorList>
    </citation>
    <scope>NUCLEOTIDE SEQUENCE</scope>
    <source>
        <strain evidence="6">RmG30</strain>
    </source>
</reference>
<accession>A0A7T7XK53</accession>
<protein>
    <submittedName>
        <fullName evidence="6">IclR family transcriptional regulator</fullName>
    </submittedName>
</protein>
<dbReference type="Gene3D" id="3.30.450.40">
    <property type="match status" value="1"/>
</dbReference>
<dbReference type="KEGG" id="bhc:JFL75_13235"/>
<dbReference type="InterPro" id="IPR014757">
    <property type="entry name" value="Tscrpt_reg_IclR_C"/>
</dbReference>
<proteinExistence type="predicted"/>
<sequence length="260" mass="28850">MEQKQKGAEEMDNEPKLKSLEKTFKILECFTSEEPGLGITEISHRLGLYKSNVHNILTTLERMGYIEQDSETSKYYLGRKFIKISHAAMSAAGFNSRVRQYLREISAMVEETVYYGVPDGHSVIYLDGAYPDASRNTNIITGITAPLVCTGIGKAILAFKDDAFIEAVLADPLERFTDNTITDPAVLRENLAQTKARGYSIDDMEHEYGIKCVGVPVLNRFKEVMAGISVTGPSLRFGEERILEIAGILKKKVTALASEV</sequence>
<dbReference type="PANTHER" id="PTHR30136:SF35">
    <property type="entry name" value="HTH-TYPE TRANSCRIPTIONAL REGULATOR RV1719"/>
    <property type="match status" value="1"/>
</dbReference>